<dbReference type="GO" id="GO:0015743">
    <property type="term" value="P:malate transport"/>
    <property type="evidence" value="ECO:0007669"/>
    <property type="project" value="InterPro"/>
</dbReference>
<organism evidence="11 12">
    <name type="scientific">Lithospermum erythrorhizon</name>
    <name type="common">Purple gromwell</name>
    <name type="synonym">Lithospermum officinale var. erythrorhizon</name>
    <dbReference type="NCBI Taxonomy" id="34254"/>
    <lineage>
        <taxon>Eukaryota</taxon>
        <taxon>Viridiplantae</taxon>
        <taxon>Streptophyta</taxon>
        <taxon>Embryophyta</taxon>
        <taxon>Tracheophyta</taxon>
        <taxon>Spermatophyta</taxon>
        <taxon>Magnoliopsida</taxon>
        <taxon>eudicotyledons</taxon>
        <taxon>Gunneridae</taxon>
        <taxon>Pentapetalae</taxon>
        <taxon>asterids</taxon>
        <taxon>lamiids</taxon>
        <taxon>Boraginales</taxon>
        <taxon>Boraginaceae</taxon>
        <taxon>Boraginoideae</taxon>
        <taxon>Lithospermeae</taxon>
        <taxon>Lithospermum</taxon>
    </lineage>
</organism>
<feature type="transmembrane region" description="Helical" evidence="10">
    <location>
        <begin position="126"/>
        <end position="146"/>
    </location>
</feature>
<keyword evidence="12" id="KW-1185">Reference proteome</keyword>
<dbReference type="Pfam" id="PF11744">
    <property type="entry name" value="ALMT"/>
    <property type="match status" value="1"/>
</dbReference>
<dbReference type="EMBL" id="BAABME010010523">
    <property type="protein sequence ID" value="GAA0179525.1"/>
    <property type="molecule type" value="Genomic_DNA"/>
</dbReference>
<protein>
    <recommendedName>
        <fullName evidence="13">Aluminum-activated malate transporter 10</fullName>
    </recommendedName>
</protein>
<evidence type="ECO:0000256" key="6">
    <source>
        <dbReference type="ARBA" id="ARBA00023065"/>
    </source>
</evidence>
<keyword evidence="7 10" id="KW-0472">Membrane</keyword>
<evidence type="ECO:0008006" key="13">
    <source>
        <dbReference type="Google" id="ProtNLM"/>
    </source>
</evidence>
<reference evidence="11 12" key="1">
    <citation type="submission" date="2024-01" db="EMBL/GenBank/DDBJ databases">
        <title>The complete chloroplast genome sequence of Lithospermum erythrorhizon: insights into the phylogenetic relationship among Boraginaceae species and the maternal lineages of purple gromwells.</title>
        <authorList>
            <person name="Okada T."/>
            <person name="Watanabe K."/>
        </authorList>
    </citation>
    <scope>NUCLEOTIDE SEQUENCE [LARGE SCALE GENOMIC DNA]</scope>
</reference>
<keyword evidence="8" id="KW-0407">Ion channel</keyword>
<dbReference type="AlphaFoldDB" id="A0AAV3RMY3"/>
<evidence type="ECO:0000256" key="4">
    <source>
        <dbReference type="ARBA" id="ARBA00022692"/>
    </source>
</evidence>
<dbReference type="PANTHER" id="PTHR31086">
    <property type="entry name" value="ALUMINUM-ACTIVATED MALATE TRANSPORTER 10"/>
    <property type="match status" value="1"/>
</dbReference>
<evidence type="ECO:0000313" key="12">
    <source>
        <dbReference type="Proteomes" id="UP001454036"/>
    </source>
</evidence>
<comment type="subcellular location">
    <subcellularLocation>
        <location evidence="1">Membrane</location>
        <topology evidence="1">Multi-pass membrane protein</topology>
    </subcellularLocation>
</comment>
<evidence type="ECO:0000256" key="9">
    <source>
        <dbReference type="SAM" id="MobiDB-lite"/>
    </source>
</evidence>
<name>A0AAV3RMY3_LITER</name>
<dbReference type="GO" id="GO:0016020">
    <property type="term" value="C:membrane"/>
    <property type="evidence" value="ECO:0007669"/>
    <property type="project" value="UniProtKB-SubCell"/>
</dbReference>
<feature type="transmembrane region" description="Helical" evidence="10">
    <location>
        <begin position="68"/>
        <end position="87"/>
    </location>
</feature>
<feature type="transmembrane region" description="Helical" evidence="10">
    <location>
        <begin position="152"/>
        <end position="171"/>
    </location>
</feature>
<keyword evidence="5 10" id="KW-1133">Transmembrane helix</keyword>
<evidence type="ECO:0000256" key="8">
    <source>
        <dbReference type="ARBA" id="ARBA00023303"/>
    </source>
</evidence>
<comment type="similarity">
    <text evidence="2">Belongs to the aromatic acid exporter (TC 2.A.85) family.</text>
</comment>
<evidence type="ECO:0000256" key="5">
    <source>
        <dbReference type="ARBA" id="ARBA00022989"/>
    </source>
</evidence>
<evidence type="ECO:0000256" key="3">
    <source>
        <dbReference type="ARBA" id="ARBA00022448"/>
    </source>
</evidence>
<keyword evidence="4 10" id="KW-0812">Transmembrane</keyword>
<evidence type="ECO:0000313" key="11">
    <source>
        <dbReference type="EMBL" id="GAA0179525.1"/>
    </source>
</evidence>
<comment type="caution">
    <text evidence="11">The sequence shown here is derived from an EMBL/GenBank/DDBJ whole genome shotgun (WGS) entry which is preliminary data.</text>
</comment>
<proteinExistence type="inferred from homology"/>
<feature type="region of interest" description="Disordered" evidence="9">
    <location>
        <begin position="464"/>
        <end position="493"/>
    </location>
</feature>
<keyword evidence="6" id="KW-0406">Ion transport</keyword>
<dbReference type="Proteomes" id="UP001454036">
    <property type="component" value="Unassembled WGS sequence"/>
</dbReference>
<evidence type="ECO:0000256" key="7">
    <source>
        <dbReference type="ARBA" id="ARBA00023136"/>
    </source>
</evidence>
<dbReference type="GO" id="GO:0034220">
    <property type="term" value="P:monoatomic ion transmembrane transport"/>
    <property type="evidence" value="ECO:0007669"/>
    <property type="project" value="UniProtKB-KW"/>
</dbReference>
<feature type="transmembrane region" description="Helical" evidence="10">
    <location>
        <begin position="99"/>
        <end position="119"/>
    </location>
</feature>
<evidence type="ECO:0000256" key="10">
    <source>
        <dbReference type="SAM" id="Phobius"/>
    </source>
</evidence>
<feature type="transmembrane region" description="Helical" evidence="10">
    <location>
        <begin position="178"/>
        <end position="198"/>
    </location>
</feature>
<dbReference type="InterPro" id="IPR020966">
    <property type="entry name" value="ALMT"/>
</dbReference>
<sequence>MGRGNNMQAENLEWRMSMPDGTSAQVLTTNKGRMKRICGVLGGSYIVMKMWNFLEKAWQIGVNDPKKFIHCLKVGIALCFVSLFYYMRPLYDGVGGGNAIWAVMTVVVVFDYTVGSTLYKCGNRVIGTTLAGLLGIGVHWIASHSGERLEPIILQASVFILASATTFSRFIPSVKARFDYGAMIFILTFSLVSVSGYRVDELFELAHQRIATIAIGTALCILVSMLICPVWAGTELHNLTTKNMSKLADSVEGCVEEYFKSVEDEKSASKKIIGVRCVLNSKASEEAMANFAIWEPAHGNFNFGHPWKRYLKVGASMRSCAYCIETLNCTINGADASEIPDFLKNHLSGACTNLSSCCANVVKELANMVKSMRITSTSKVDLLIEDMNTAVQELQDSLKSFPNPSTISTENENVNQSTAETKPIHLMQIVPLLTTTSLLIEIAARIENLVEDVNDLAKKAEFKQESEKQKSKRNNCHVQDPIEKNQDNVTVKTCQQV</sequence>
<accession>A0AAV3RMY3</accession>
<evidence type="ECO:0000256" key="1">
    <source>
        <dbReference type="ARBA" id="ARBA00004141"/>
    </source>
</evidence>
<gene>
    <name evidence="11" type="ORF">LIER_29987</name>
</gene>
<feature type="transmembrane region" description="Helical" evidence="10">
    <location>
        <begin position="210"/>
        <end position="232"/>
    </location>
</feature>
<evidence type="ECO:0000256" key="2">
    <source>
        <dbReference type="ARBA" id="ARBA00007079"/>
    </source>
</evidence>
<keyword evidence="3" id="KW-0813">Transport</keyword>